<organism evidence="3 4">
    <name type="scientific">Apiospora kogelbergensis</name>
    <dbReference type="NCBI Taxonomy" id="1337665"/>
    <lineage>
        <taxon>Eukaryota</taxon>
        <taxon>Fungi</taxon>
        <taxon>Dikarya</taxon>
        <taxon>Ascomycota</taxon>
        <taxon>Pezizomycotina</taxon>
        <taxon>Sordariomycetes</taxon>
        <taxon>Xylariomycetidae</taxon>
        <taxon>Amphisphaeriales</taxon>
        <taxon>Apiosporaceae</taxon>
        <taxon>Apiospora</taxon>
    </lineage>
</organism>
<proteinExistence type="predicted"/>
<dbReference type="SUPFAM" id="SSF51430">
    <property type="entry name" value="NAD(P)-linked oxidoreductase"/>
    <property type="match status" value="1"/>
</dbReference>
<comment type="caution">
    <text evidence="3">The sequence shown here is derived from an EMBL/GenBank/DDBJ whole genome shotgun (WGS) entry which is preliminary data.</text>
</comment>
<keyword evidence="1" id="KW-0560">Oxidoreductase</keyword>
<dbReference type="InterPro" id="IPR020471">
    <property type="entry name" value="AKR"/>
</dbReference>
<evidence type="ECO:0000259" key="2">
    <source>
        <dbReference type="Pfam" id="PF00248"/>
    </source>
</evidence>
<protein>
    <recommendedName>
        <fullName evidence="2">NADP-dependent oxidoreductase domain-containing protein</fullName>
    </recommendedName>
</protein>
<dbReference type="Gene3D" id="3.20.20.100">
    <property type="entry name" value="NADP-dependent oxidoreductase domain"/>
    <property type="match status" value="1"/>
</dbReference>
<dbReference type="InterPro" id="IPR036812">
    <property type="entry name" value="NAD(P)_OxRdtase_dom_sf"/>
</dbReference>
<gene>
    <name evidence="3" type="ORF">PG999_002586</name>
</gene>
<dbReference type="EMBL" id="JAQQWP010000002">
    <property type="protein sequence ID" value="KAK8130206.1"/>
    <property type="molecule type" value="Genomic_DNA"/>
</dbReference>
<dbReference type="Pfam" id="PF00248">
    <property type="entry name" value="Aldo_ket_red"/>
    <property type="match status" value="1"/>
</dbReference>
<reference evidence="3 4" key="1">
    <citation type="submission" date="2023-01" db="EMBL/GenBank/DDBJ databases">
        <title>Analysis of 21 Apiospora genomes using comparative genomics revels a genus with tremendous synthesis potential of carbohydrate active enzymes and secondary metabolites.</title>
        <authorList>
            <person name="Sorensen T."/>
        </authorList>
    </citation>
    <scope>NUCLEOTIDE SEQUENCE [LARGE SCALE GENOMIC DNA]</scope>
    <source>
        <strain evidence="3 4">CBS 117206</strain>
    </source>
</reference>
<keyword evidence="4" id="KW-1185">Reference proteome</keyword>
<evidence type="ECO:0000313" key="3">
    <source>
        <dbReference type="EMBL" id="KAK8130206.1"/>
    </source>
</evidence>
<sequence>MAPHALADETGPATATGTAQQVSCALTQDLTLLGGGGPQPPVATPRFIYGTAWKGDRTADLVYQALKCGFRGIDTANQPGSYHEHLAGDGVRRAVAEGIVTRESLYLQTKFTYTADGPHHADRGPQEPAAPLEEQIQTSVARSLEDLATIPSSSSAAPYLDCLVLHTPFRTTEETMRYWRAIETYVPHQIRHLGIANAQSGIVEQILYDEAVRFPPSVVQNSFTRKTDFDTNLRHLCRQRGIVFQTFWTLTANARLVGSRLIEDVAICTGTSREVAFYALVLGLGARPSSTALRARCTCARTSRVSGRSNIGRTARGGTHGRLI</sequence>
<evidence type="ECO:0000313" key="4">
    <source>
        <dbReference type="Proteomes" id="UP001392437"/>
    </source>
</evidence>
<dbReference type="Proteomes" id="UP001392437">
    <property type="component" value="Unassembled WGS sequence"/>
</dbReference>
<dbReference type="PANTHER" id="PTHR11732">
    <property type="entry name" value="ALDO/KETO REDUCTASE"/>
    <property type="match status" value="1"/>
</dbReference>
<dbReference type="GO" id="GO:0016491">
    <property type="term" value="F:oxidoreductase activity"/>
    <property type="evidence" value="ECO:0007669"/>
    <property type="project" value="UniProtKB-KW"/>
</dbReference>
<accession>A0AAW0R8T5</accession>
<name>A0AAW0R8T5_9PEZI</name>
<evidence type="ECO:0000256" key="1">
    <source>
        <dbReference type="ARBA" id="ARBA00023002"/>
    </source>
</evidence>
<feature type="domain" description="NADP-dependent oxidoreductase" evidence="2">
    <location>
        <begin position="57"/>
        <end position="250"/>
    </location>
</feature>
<dbReference type="AlphaFoldDB" id="A0AAW0R8T5"/>
<dbReference type="InterPro" id="IPR023210">
    <property type="entry name" value="NADP_OxRdtase_dom"/>
</dbReference>